<dbReference type="GO" id="GO:0005960">
    <property type="term" value="C:glycine cleavage complex"/>
    <property type="evidence" value="ECO:0007669"/>
    <property type="project" value="InterPro"/>
</dbReference>
<dbReference type="GO" id="GO:0004047">
    <property type="term" value="F:aminomethyltransferase activity"/>
    <property type="evidence" value="ECO:0007669"/>
    <property type="project" value="UniProtKB-UniRule"/>
</dbReference>
<dbReference type="Gene3D" id="3.30.1360.120">
    <property type="entry name" value="Probable tRNA modification gtpase trme, domain 1"/>
    <property type="match status" value="1"/>
</dbReference>
<dbReference type="Gene3D" id="4.10.1250.10">
    <property type="entry name" value="Aminomethyltransferase fragment"/>
    <property type="match status" value="1"/>
</dbReference>
<dbReference type="Gene3D" id="2.40.30.110">
    <property type="entry name" value="Aminomethyltransferase beta-barrel domains"/>
    <property type="match status" value="1"/>
</dbReference>
<name>A0A4R2GKK8_9BACT</name>
<keyword evidence="4 7" id="KW-0808">Transferase</keyword>
<dbReference type="NCBIfam" id="TIGR00528">
    <property type="entry name" value="gcvT"/>
    <property type="match status" value="1"/>
</dbReference>
<dbReference type="FunFam" id="3.30.70.1400:FF:000001">
    <property type="entry name" value="Aminomethyltransferase"/>
    <property type="match status" value="1"/>
</dbReference>
<evidence type="ECO:0000256" key="3">
    <source>
        <dbReference type="ARBA" id="ARBA00022576"/>
    </source>
</evidence>
<comment type="function">
    <text evidence="7">The glycine cleavage system catalyzes the degradation of glycine.</text>
</comment>
<dbReference type="InterPro" id="IPR022903">
    <property type="entry name" value="GcvT_bac"/>
</dbReference>
<evidence type="ECO:0000313" key="11">
    <source>
        <dbReference type="EMBL" id="TCO09097.1"/>
    </source>
</evidence>
<dbReference type="Gene3D" id="3.30.70.1400">
    <property type="entry name" value="Aminomethyltransferase beta-barrel domains"/>
    <property type="match status" value="1"/>
</dbReference>
<dbReference type="FunFam" id="4.10.1250.10:FF:000001">
    <property type="entry name" value="Aminomethyltransferase"/>
    <property type="match status" value="1"/>
</dbReference>
<dbReference type="PIRSF" id="PIRSF006487">
    <property type="entry name" value="GcvT"/>
    <property type="match status" value="1"/>
</dbReference>
<evidence type="ECO:0000259" key="9">
    <source>
        <dbReference type="Pfam" id="PF01571"/>
    </source>
</evidence>
<sequence>MQKTPLYQKHIDSGAKIVPFGGFLMPLEYTGIRNEHMAVRNTAGLFDVSHMGEIWVKGKGAKDFLQRVTCNDVEKLHPGQAQYTCLLNSDAGIIDDLLIYCYDPEKYMLVVNASNINKDWDWLKQQERENLVMENASDKISLLAVQGPQAKKILQRLTDVDLSSIPYYSFITHSLAGVKEVIISNTGYTGAGGFEIYAYNENVVQIWDAIMEAGKPENILPAGLGARDTLRLEMGFCLHGNDIDESTTPLEAGLGWITKLEKISDFIGRESLIKQKNEGVSRHLRAFLMEEKGIPRKGYQITDLHDNVIGEVTSGSISPVLDNGIGLGYIQSGTVKIGDEIRILIRNRTIKARIVKPPFI</sequence>
<evidence type="ECO:0000256" key="8">
    <source>
        <dbReference type="PIRSR" id="PIRSR006487-1"/>
    </source>
</evidence>
<comment type="subunit">
    <text evidence="7">The glycine cleavage system is composed of four proteins: P, T, L and H.</text>
</comment>
<comment type="catalytic activity">
    <reaction evidence="6 7">
        <text>N(6)-[(R)-S(8)-aminomethyldihydrolipoyl]-L-lysyl-[protein] + (6S)-5,6,7,8-tetrahydrofolate = N(6)-[(R)-dihydrolipoyl]-L-lysyl-[protein] + (6R)-5,10-methylene-5,6,7,8-tetrahydrofolate + NH4(+)</text>
        <dbReference type="Rhea" id="RHEA:16945"/>
        <dbReference type="Rhea" id="RHEA-COMP:10475"/>
        <dbReference type="Rhea" id="RHEA-COMP:10492"/>
        <dbReference type="ChEBI" id="CHEBI:15636"/>
        <dbReference type="ChEBI" id="CHEBI:28938"/>
        <dbReference type="ChEBI" id="CHEBI:57453"/>
        <dbReference type="ChEBI" id="CHEBI:83100"/>
        <dbReference type="ChEBI" id="CHEBI:83143"/>
        <dbReference type="EC" id="2.1.2.10"/>
    </reaction>
</comment>
<dbReference type="Pfam" id="PF08669">
    <property type="entry name" value="GCV_T_C"/>
    <property type="match status" value="1"/>
</dbReference>
<keyword evidence="12" id="KW-1185">Reference proteome</keyword>
<evidence type="ECO:0000256" key="5">
    <source>
        <dbReference type="ARBA" id="ARBA00031395"/>
    </source>
</evidence>
<reference evidence="11 12" key="1">
    <citation type="submission" date="2019-03" db="EMBL/GenBank/DDBJ databases">
        <title>Genomic Encyclopedia of Type Strains, Phase IV (KMG-IV): sequencing the most valuable type-strain genomes for metagenomic binning, comparative biology and taxonomic classification.</title>
        <authorList>
            <person name="Goeker M."/>
        </authorList>
    </citation>
    <scope>NUCLEOTIDE SEQUENCE [LARGE SCALE GENOMIC DNA]</scope>
    <source>
        <strain evidence="11 12">DSM 24179</strain>
    </source>
</reference>
<evidence type="ECO:0000313" key="12">
    <source>
        <dbReference type="Proteomes" id="UP000295221"/>
    </source>
</evidence>
<feature type="domain" description="GCVT N-terminal" evidence="9">
    <location>
        <begin position="6"/>
        <end position="262"/>
    </location>
</feature>
<dbReference type="EC" id="2.1.2.10" evidence="2 7"/>
<dbReference type="GO" id="GO:0008483">
    <property type="term" value="F:transaminase activity"/>
    <property type="evidence" value="ECO:0007669"/>
    <property type="project" value="UniProtKB-KW"/>
</dbReference>
<dbReference type="InterPro" id="IPR029043">
    <property type="entry name" value="GcvT/YgfZ_C"/>
</dbReference>
<evidence type="ECO:0000256" key="6">
    <source>
        <dbReference type="ARBA" id="ARBA00047665"/>
    </source>
</evidence>
<evidence type="ECO:0000256" key="7">
    <source>
        <dbReference type="HAMAP-Rule" id="MF_00259"/>
    </source>
</evidence>
<evidence type="ECO:0000256" key="2">
    <source>
        <dbReference type="ARBA" id="ARBA00012616"/>
    </source>
</evidence>
<dbReference type="GO" id="GO:0032259">
    <property type="term" value="P:methylation"/>
    <property type="evidence" value="ECO:0007669"/>
    <property type="project" value="UniProtKB-KW"/>
</dbReference>
<dbReference type="HAMAP" id="MF_00259">
    <property type="entry name" value="GcvT"/>
    <property type="match status" value="1"/>
</dbReference>
<dbReference type="InterPro" id="IPR006223">
    <property type="entry name" value="GcvT"/>
</dbReference>
<dbReference type="GO" id="GO:0019464">
    <property type="term" value="P:glycine decarboxylation via glycine cleavage system"/>
    <property type="evidence" value="ECO:0007669"/>
    <property type="project" value="UniProtKB-UniRule"/>
</dbReference>
<dbReference type="InterPro" id="IPR028896">
    <property type="entry name" value="GcvT/YgfZ/DmdA"/>
</dbReference>
<dbReference type="InterPro" id="IPR013977">
    <property type="entry name" value="GcvT_C"/>
</dbReference>
<dbReference type="GO" id="GO:0005829">
    <property type="term" value="C:cytosol"/>
    <property type="evidence" value="ECO:0007669"/>
    <property type="project" value="TreeGrafter"/>
</dbReference>
<evidence type="ECO:0000256" key="4">
    <source>
        <dbReference type="ARBA" id="ARBA00022679"/>
    </source>
</evidence>
<dbReference type="OrthoDB" id="9774591at2"/>
<keyword evidence="3 7" id="KW-0032">Aminotransferase</keyword>
<evidence type="ECO:0000256" key="1">
    <source>
        <dbReference type="ARBA" id="ARBA00008609"/>
    </source>
</evidence>
<dbReference type="EMBL" id="SLWK01000003">
    <property type="protein sequence ID" value="TCO09097.1"/>
    <property type="molecule type" value="Genomic_DNA"/>
</dbReference>
<comment type="similarity">
    <text evidence="1 7">Belongs to the GcvT family.</text>
</comment>
<dbReference type="NCBIfam" id="NF001567">
    <property type="entry name" value="PRK00389.1"/>
    <property type="match status" value="1"/>
</dbReference>
<dbReference type="GO" id="GO:0008168">
    <property type="term" value="F:methyltransferase activity"/>
    <property type="evidence" value="ECO:0007669"/>
    <property type="project" value="UniProtKB-KW"/>
</dbReference>
<dbReference type="SUPFAM" id="SSF101790">
    <property type="entry name" value="Aminomethyltransferase beta-barrel domain"/>
    <property type="match status" value="1"/>
</dbReference>
<dbReference type="SUPFAM" id="SSF103025">
    <property type="entry name" value="Folate-binding domain"/>
    <property type="match status" value="1"/>
</dbReference>
<dbReference type="InterPro" id="IPR027266">
    <property type="entry name" value="TrmE/GcvT-like"/>
</dbReference>
<feature type="domain" description="Aminomethyltransferase C-terminal" evidence="10">
    <location>
        <begin position="282"/>
        <end position="359"/>
    </location>
</feature>
<gene>
    <name evidence="7" type="primary">gcvT</name>
    <name evidence="11" type="ORF">EV194_1038</name>
</gene>
<dbReference type="PANTHER" id="PTHR43757">
    <property type="entry name" value="AMINOMETHYLTRANSFERASE"/>
    <property type="match status" value="1"/>
</dbReference>
<comment type="caution">
    <text evidence="11">The sequence shown here is derived from an EMBL/GenBank/DDBJ whole genome shotgun (WGS) entry which is preliminary data.</text>
</comment>
<keyword evidence="11" id="KW-0489">Methyltransferase</keyword>
<proteinExistence type="inferred from homology"/>
<dbReference type="PANTHER" id="PTHR43757:SF2">
    <property type="entry name" value="AMINOMETHYLTRANSFERASE, MITOCHONDRIAL"/>
    <property type="match status" value="1"/>
</dbReference>
<protein>
    <recommendedName>
        <fullName evidence="2 7">Aminomethyltransferase</fullName>
        <ecNumber evidence="2 7">2.1.2.10</ecNumber>
    </recommendedName>
    <alternativeName>
        <fullName evidence="5 7">Glycine cleavage system T protein</fullName>
    </alternativeName>
</protein>
<dbReference type="RefSeq" id="WP_132432859.1">
    <property type="nucleotide sequence ID" value="NZ_SLWK01000003.1"/>
</dbReference>
<dbReference type="Proteomes" id="UP000295221">
    <property type="component" value="Unassembled WGS sequence"/>
</dbReference>
<accession>A0A4R2GKK8</accession>
<dbReference type="InterPro" id="IPR006222">
    <property type="entry name" value="GCVT_N"/>
</dbReference>
<organism evidence="11 12">
    <name type="scientific">Natronoflexus pectinivorans</name>
    <dbReference type="NCBI Taxonomy" id="682526"/>
    <lineage>
        <taxon>Bacteria</taxon>
        <taxon>Pseudomonadati</taxon>
        <taxon>Bacteroidota</taxon>
        <taxon>Bacteroidia</taxon>
        <taxon>Marinilabiliales</taxon>
        <taxon>Marinilabiliaceae</taxon>
        <taxon>Natronoflexus</taxon>
    </lineage>
</organism>
<dbReference type="Pfam" id="PF01571">
    <property type="entry name" value="GCV_T"/>
    <property type="match status" value="1"/>
</dbReference>
<evidence type="ECO:0000259" key="10">
    <source>
        <dbReference type="Pfam" id="PF08669"/>
    </source>
</evidence>
<dbReference type="AlphaFoldDB" id="A0A4R2GKK8"/>
<feature type="binding site" evidence="8">
    <location>
        <position position="195"/>
    </location>
    <ligand>
        <name>substrate</name>
    </ligand>
</feature>